<dbReference type="HOGENOM" id="CLU_041004_0_0_10"/>
<reference evidence="1 2" key="1">
    <citation type="submission" date="2008-10" db="EMBL/GenBank/DDBJ databases">
        <title>Draft genome sequence of Bacteroides dorei (DSM 17855).</title>
        <authorList>
            <person name="Sudarsanam P."/>
            <person name="Ley R."/>
            <person name="Guruge J."/>
            <person name="Turnbaugh P.J."/>
            <person name="Mahowald M."/>
            <person name="Liep D."/>
            <person name="Gordon J."/>
        </authorList>
    </citation>
    <scope>NUCLEOTIDE SEQUENCE [LARGE SCALE GENOMIC DNA]</scope>
    <source>
        <strain evidence="1 2">DSM 17855</strain>
    </source>
</reference>
<gene>
    <name evidence="1" type="ORF">BACDOR_04453</name>
</gene>
<organism evidence="1 2">
    <name type="scientific">Phocaeicola dorei DSM 17855</name>
    <dbReference type="NCBI Taxonomy" id="483217"/>
    <lineage>
        <taxon>Bacteria</taxon>
        <taxon>Pseudomonadati</taxon>
        <taxon>Bacteroidota</taxon>
        <taxon>Bacteroidia</taxon>
        <taxon>Bacteroidales</taxon>
        <taxon>Bacteroidaceae</taxon>
        <taxon>Phocaeicola</taxon>
    </lineage>
</organism>
<evidence type="ECO:0000313" key="1">
    <source>
        <dbReference type="EMBL" id="EEB23050.1"/>
    </source>
</evidence>
<name>B6W4F3_9BACT</name>
<sequence>MTKYGGLKRNNSLRIIKMKIKYLCALLLAALIYSCDDSTTGIGTDLIPGGDKIPANTDSYEFTTKSLLADSVYARTSTAYLGRYTDEQFGEFTADFIAQFTCMDNFKFEENITDITGLSLFLQYSTFFGDSLNGMRLQVDTLNKVIAEKDINTFYTSVNPSDYYNKQAKPIALKAYSAVGPSAMDDTYSGTRVITQAVKLPKELGEFMYNKYKEDKNYYKDASAFIKNVLKGIYVQSTHGDGTILYINNITLRLYYDLMLESSSGKKDSLSSRFYDFAATKEVIQANHFKNDNRLNDLVENPNRTYIKSPAGIFTEAIFPIAEIYSEHKNDTLNGVNVSFTRYNEEESKYPMNIPQYVLMVRKQDMFSFFEENKITDNKTSFLSQYSSSNNTYTFTNIAPLITYCIEERKREIIASGGNPNKEEDWKKWESENPDWNKVVLIPVKVESNSNNEVVAISNSLDMESAALKGGTNEKNKLKMQIFYTTF</sequence>
<dbReference type="InterPro" id="IPR025366">
    <property type="entry name" value="DUF4270"/>
</dbReference>
<dbReference type="AlphaFoldDB" id="B6W4F3"/>
<accession>B6W4F3</accession>
<protein>
    <recommendedName>
        <fullName evidence="3">DUF4270 domain-containing protein</fullName>
    </recommendedName>
</protein>
<dbReference type="Proteomes" id="UP000004849">
    <property type="component" value="Unassembled WGS sequence"/>
</dbReference>
<evidence type="ECO:0000313" key="2">
    <source>
        <dbReference type="Proteomes" id="UP000004849"/>
    </source>
</evidence>
<dbReference type="PROSITE" id="PS51257">
    <property type="entry name" value="PROKAR_LIPOPROTEIN"/>
    <property type="match status" value="1"/>
</dbReference>
<reference evidence="1 2" key="2">
    <citation type="submission" date="2008-10" db="EMBL/GenBank/DDBJ databases">
        <authorList>
            <person name="Fulton L."/>
            <person name="Clifton S."/>
            <person name="Fulton B."/>
            <person name="Xu J."/>
            <person name="Minx P."/>
            <person name="Pepin K.H."/>
            <person name="Johnson M."/>
            <person name="Thiruvilangam P."/>
            <person name="Bhonagiri V."/>
            <person name="Nash W.E."/>
            <person name="Mardis E.R."/>
            <person name="Wilson R.K."/>
        </authorList>
    </citation>
    <scope>NUCLEOTIDE SEQUENCE [LARGE SCALE GENOMIC DNA]</scope>
    <source>
        <strain evidence="1 2">DSM 17855</strain>
    </source>
</reference>
<proteinExistence type="predicted"/>
<dbReference type="EMBL" id="ABWZ01000080">
    <property type="protein sequence ID" value="EEB23050.1"/>
    <property type="molecule type" value="Genomic_DNA"/>
</dbReference>
<evidence type="ECO:0008006" key="3">
    <source>
        <dbReference type="Google" id="ProtNLM"/>
    </source>
</evidence>
<dbReference type="Pfam" id="PF14092">
    <property type="entry name" value="DUF4270"/>
    <property type="match status" value="1"/>
</dbReference>